<name>D5E4S0_MYCCM</name>
<reference evidence="1 2" key="3">
    <citation type="journal article" date="2011" name="J. Bacteriol.">
        <title>Genome sequences of Mycoplasma alligatoris A21JP2T and Mycoplasma crocodyli MP145T.</title>
        <authorList>
            <person name="Brown D.R."/>
            <person name="Farmerie W.G."/>
            <person name="May M."/>
            <person name="Benders G.A."/>
            <person name="Durkin A.S."/>
            <person name="Hlavinka K."/>
            <person name="Hostetler J."/>
            <person name="Jackson J."/>
            <person name="Johnson J."/>
            <person name="Miller R.H."/>
            <person name="Paralanov V."/>
            <person name="Radune D."/>
            <person name="Szczypinski B."/>
            <person name="Glass J.I."/>
        </authorList>
    </citation>
    <scope>NUCLEOTIDE SEQUENCE [LARGE SCALE GENOMIC DNA]</scope>
    <source>
        <strain evidence="2">ATCC 51981 / MP145</strain>
    </source>
</reference>
<dbReference type="Proteomes" id="UP000001845">
    <property type="component" value="Chromosome"/>
</dbReference>
<organism evidence="1 2">
    <name type="scientific">Mycoplasma crocodyli (strain ATCC 51981 / MP145)</name>
    <dbReference type="NCBI Taxonomy" id="512564"/>
    <lineage>
        <taxon>Bacteria</taxon>
        <taxon>Bacillati</taxon>
        <taxon>Mycoplasmatota</taxon>
        <taxon>Mollicutes</taxon>
        <taxon>Mycoplasmataceae</taxon>
        <taxon>Mycoplasma</taxon>
    </lineage>
</organism>
<dbReference type="RefSeq" id="WP_013054241.1">
    <property type="nucleotide sequence ID" value="NC_014014.1"/>
</dbReference>
<dbReference type="STRING" id="512564.MCRO_0085"/>
<protein>
    <recommendedName>
        <fullName evidence="3">EF-hand domain-containing protein</fullName>
    </recommendedName>
</protein>
<keyword evidence="2" id="KW-1185">Reference proteome</keyword>
<dbReference type="NCBIfam" id="NF045830">
    <property type="entry name" value="MYPU_1760_HExxH"/>
    <property type="match status" value="1"/>
</dbReference>
<dbReference type="AlphaFoldDB" id="D5E4S0"/>
<dbReference type="HOGENOM" id="CLU_384421_0_0_14"/>
<accession>D5E4S0</accession>
<reference key="2">
    <citation type="submission" date="2010-03" db="EMBL/GenBank/DDBJ databases">
        <authorList>
            <person name="Ma Z."/>
            <person name="Wang X."/>
            <person name="Liu H."/>
        </authorList>
    </citation>
    <scope>NUCLEOTIDE SEQUENCE</scope>
    <source>
        <strain>MP145</strain>
    </source>
</reference>
<reference evidence="2" key="1">
    <citation type="submission" date="2010-03" db="EMBL/GenBank/DDBJ databases">
        <title>The complete genome of Mycoplasma crocodyli MP145.</title>
        <authorList>
            <person name="Glass J.I."/>
            <person name="Durkin A.S."/>
            <person name="Hostetler J."/>
            <person name="Jackson J."/>
            <person name="Johnson J."/>
            <person name="May M.A."/>
            <person name="Paralanov V."/>
            <person name="Radune D."/>
            <person name="Szczypinski B."/>
            <person name="Brown D.R."/>
        </authorList>
    </citation>
    <scope>NUCLEOTIDE SEQUENCE [LARGE SCALE GENOMIC DNA]</scope>
    <source>
        <strain evidence="2">ATCC 51981 / MP145</strain>
    </source>
</reference>
<dbReference type="OrthoDB" id="393673at2"/>
<sequence>MKKSNKGLIIGLLLSGGLILAGAVGAFVYIWPTIQREFFNAGKKGNEPSGSGNILGGDKNSIIHKDDMDEKSIDLNKISFVNYPKNPTMTDDEYKNYIDNMNIYFKEETQKITEHEDTEAGYKNVFYRQYVDPITHVAIRDYAYHFNEDTNEKRYFLGDNGLIALAIEFRKKVTFGPEVEMLKAININDFRIITSESKGLYIPLNRSIYINTIWGIEKGIDIFSKTQLILPTLFHEYMHHWATCYAEVGDNRVSEDRSFNIFKQQVKDPLVFKENIVHINEDNILNKVPFTTKIAYYGNSNSLNLGYWNSSFVNNFYKTLNYDIPVKYNDIPTANNYVKNSFKPDFAFRKFSINDLWNYSNADRSLMTIGEYDKLTRRFVNEGDIKFTSYSSFGSSQKGYTPEQVKYYYSMTELVPREWSKFTFDSEFDNTKVVKFKGSNYNKNKWALSWSGLYIKTNDQILFYPSSVADDWAKVYLMDISTVNSDSVGPYNASSRDLVYPNTTDSLTYSAWETIQNNSDTNKIRKENRDIAFYENFLNAMGYGKTISQIMYKNGTKWINYKNGEIETSQDSFSKIKLMGYLPNNSQYKGFVFANKNGKNELVKFSINPFNDFFKGSKSKYEAEVTNNMAYKSYITQTYIDFNTLDLETPIKYWIDKNGDGNLDENEIENGEITLPTSRYVSTLASYNYNNRDNKNFKWYSLSKDKENNVKILFKKLPR</sequence>
<evidence type="ECO:0000313" key="2">
    <source>
        <dbReference type="Proteomes" id="UP000001845"/>
    </source>
</evidence>
<dbReference type="EMBL" id="CP001991">
    <property type="protein sequence ID" value="ADE19464.1"/>
    <property type="molecule type" value="Genomic_DNA"/>
</dbReference>
<evidence type="ECO:0000313" key="1">
    <source>
        <dbReference type="EMBL" id="ADE19464.1"/>
    </source>
</evidence>
<evidence type="ECO:0008006" key="3">
    <source>
        <dbReference type="Google" id="ProtNLM"/>
    </source>
</evidence>
<proteinExistence type="predicted"/>
<gene>
    <name evidence="1" type="ordered locus">MCRO_0085</name>
</gene>
<dbReference type="PROSITE" id="PS00018">
    <property type="entry name" value="EF_HAND_1"/>
    <property type="match status" value="1"/>
</dbReference>
<dbReference type="InterPro" id="IPR054786">
    <property type="entry name" value="MYPU_1760-like"/>
</dbReference>
<dbReference type="InterPro" id="IPR018247">
    <property type="entry name" value="EF_Hand_1_Ca_BS"/>
</dbReference>
<dbReference type="KEGG" id="mcd:MCRO_0085"/>
<dbReference type="eggNOG" id="ENOG5030MPC">
    <property type="taxonomic scope" value="Bacteria"/>
</dbReference>